<evidence type="ECO:0000256" key="1">
    <source>
        <dbReference type="ARBA" id="ARBA00005771"/>
    </source>
</evidence>
<accession>A0A803MMT7</accession>
<dbReference type="EnsemblPlants" id="AUR62032588-RA">
    <property type="protein sequence ID" value="AUR62032588-RA:cds"/>
    <property type="gene ID" value="AUR62032588"/>
</dbReference>
<dbReference type="Pfam" id="PF00685">
    <property type="entry name" value="Sulfotransfer_1"/>
    <property type="match status" value="1"/>
</dbReference>
<sequence length="387" mass="45115">MEELEDHLHQLETSLPKELWMGAFPIFLYQNYWCPFRRLKPSILFQTQFEAFDTDIILASLPKTGTTWLKSLLYTIVNRNIYSDFNKHPLHSENAHKFVPHFEYTVYVNTSDETLPNLAKLSPPRLFATHITYFSLPKSIKSSKSRIIYVCRNPLDTFISSWHFYPQVDLHNNNEQDHNMIEEHFGMFCEGKFPFGPYDDHVLGYWKESVQNPNKLLFMEYEGLKEDPKAHVKKLAEFVGYPFSEQEENKGIIDDIIKLCSLESLKEMDVNKNGSYYGFFENKALFRKGEVGDWTNYLSPTIVKNFDQNILEKFKASGFSSKYYKPFNSYEAPRKLRALGNEKTLFIEDIGCCLCFVAWSAARSGVVLADRVRGWLIFSAPRLGSQR</sequence>
<dbReference type="OMA" id="IRERNIF"/>
<name>A0A803MMT7_CHEQI</name>
<dbReference type="Gramene" id="AUR62032588-RA">
    <property type="protein sequence ID" value="AUR62032588-RA:cds"/>
    <property type="gene ID" value="AUR62032588"/>
</dbReference>
<dbReference type="Gene3D" id="3.40.50.300">
    <property type="entry name" value="P-loop containing nucleotide triphosphate hydrolases"/>
    <property type="match status" value="1"/>
</dbReference>
<protein>
    <recommendedName>
        <fullName evidence="3">Sulfotransferase</fullName>
        <ecNumber evidence="3">2.8.2.-</ecNumber>
    </recommendedName>
</protein>
<evidence type="ECO:0000256" key="3">
    <source>
        <dbReference type="RuleBase" id="RU361155"/>
    </source>
</evidence>
<keyword evidence="6" id="KW-1185">Reference proteome</keyword>
<comment type="similarity">
    <text evidence="1 3">Belongs to the sulfotransferase 1 family.</text>
</comment>
<dbReference type="AlphaFoldDB" id="A0A803MMT7"/>
<evidence type="ECO:0000313" key="6">
    <source>
        <dbReference type="Proteomes" id="UP000596660"/>
    </source>
</evidence>
<dbReference type="EC" id="2.8.2.-" evidence="3"/>
<dbReference type="GO" id="GO:0008146">
    <property type="term" value="F:sulfotransferase activity"/>
    <property type="evidence" value="ECO:0007669"/>
    <property type="project" value="InterPro"/>
</dbReference>
<evidence type="ECO:0000313" key="5">
    <source>
        <dbReference type="EnsemblPlants" id="AUR62032588-RA:cds"/>
    </source>
</evidence>
<evidence type="ECO:0000256" key="2">
    <source>
        <dbReference type="ARBA" id="ARBA00022679"/>
    </source>
</evidence>
<evidence type="ECO:0000259" key="4">
    <source>
        <dbReference type="Pfam" id="PF00685"/>
    </source>
</evidence>
<proteinExistence type="inferred from homology"/>
<dbReference type="InterPro" id="IPR027417">
    <property type="entry name" value="P-loop_NTPase"/>
</dbReference>
<organism evidence="5 6">
    <name type="scientific">Chenopodium quinoa</name>
    <name type="common">Quinoa</name>
    <dbReference type="NCBI Taxonomy" id="63459"/>
    <lineage>
        <taxon>Eukaryota</taxon>
        <taxon>Viridiplantae</taxon>
        <taxon>Streptophyta</taxon>
        <taxon>Embryophyta</taxon>
        <taxon>Tracheophyta</taxon>
        <taxon>Spermatophyta</taxon>
        <taxon>Magnoliopsida</taxon>
        <taxon>eudicotyledons</taxon>
        <taxon>Gunneridae</taxon>
        <taxon>Pentapetalae</taxon>
        <taxon>Caryophyllales</taxon>
        <taxon>Chenopodiaceae</taxon>
        <taxon>Chenopodioideae</taxon>
        <taxon>Atripliceae</taxon>
        <taxon>Chenopodium</taxon>
    </lineage>
</organism>
<feature type="domain" description="Sulfotransferase" evidence="4">
    <location>
        <begin position="53"/>
        <end position="317"/>
    </location>
</feature>
<keyword evidence="2 3" id="KW-0808">Transferase</keyword>
<dbReference type="SUPFAM" id="SSF52540">
    <property type="entry name" value="P-loop containing nucleoside triphosphate hydrolases"/>
    <property type="match status" value="1"/>
</dbReference>
<reference evidence="5" key="1">
    <citation type="journal article" date="2017" name="Nature">
        <title>The genome of Chenopodium quinoa.</title>
        <authorList>
            <person name="Jarvis D.E."/>
            <person name="Ho Y.S."/>
            <person name="Lightfoot D.J."/>
            <person name="Schmoeckel S.M."/>
            <person name="Li B."/>
            <person name="Borm T.J.A."/>
            <person name="Ohyanagi H."/>
            <person name="Mineta K."/>
            <person name="Michell C.T."/>
            <person name="Saber N."/>
            <person name="Kharbatia N.M."/>
            <person name="Rupper R.R."/>
            <person name="Sharp A.R."/>
            <person name="Dally N."/>
            <person name="Boughton B.A."/>
            <person name="Woo Y.H."/>
            <person name="Gao G."/>
            <person name="Schijlen E.G.W.M."/>
            <person name="Guo X."/>
            <person name="Momin A.A."/>
            <person name="Negrao S."/>
            <person name="Al-Babili S."/>
            <person name="Gehring C."/>
            <person name="Roessner U."/>
            <person name="Jung C."/>
            <person name="Murphy K."/>
            <person name="Arold S.T."/>
            <person name="Gojobori T."/>
            <person name="van der Linden C.G."/>
            <person name="van Loo E.N."/>
            <person name="Jellen E.N."/>
            <person name="Maughan P.J."/>
            <person name="Tester M."/>
        </authorList>
    </citation>
    <scope>NUCLEOTIDE SEQUENCE [LARGE SCALE GENOMIC DNA]</scope>
    <source>
        <strain evidence="5">cv. PI 614886</strain>
    </source>
</reference>
<dbReference type="Proteomes" id="UP000596660">
    <property type="component" value="Unplaced"/>
</dbReference>
<reference evidence="5" key="2">
    <citation type="submission" date="2021-03" db="UniProtKB">
        <authorList>
            <consortium name="EnsemblPlants"/>
        </authorList>
    </citation>
    <scope>IDENTIFICATION</scope>
</reference>
<dbReference type="InterPro" id="IPR000863">
    <property type="entry name" value="Sulfotransferase_dom"/>
</dbReference>
<dbReference type="PANTHER" id="PTHR11783">
    <property type="entry name" value="SULFOTRANSFERASE SULT"/>
    <property type="match status" value="1"/>
</dbReference>